<dbReference type="Proteomes" id="UP000018208">
    <property type="component" value="Unassembled WGS sequence"/>
</dbReference>
<organism evidence="2 3">
    <name type="scientific">Spironucleus salmonicida</name>
    <dbReference type="NCBI Taxonomy" id="348837"/>
    <lineage>
        <taxon>Eukaryota</taxon>
        <taxon>Metamonada</taxon>
        <taxon>Diplomonadida</taxon>
        <taxon>Hexamitidae</taxon>
        <taxon>Hexamitinae</taxon>
        <taxon>Spironucleus</taxon>
    </lineage>
</organism>
<proteinExistence type="predicted"/>
<evidence type="ECO:0000313" key="2">
    <source>
        <dbReference type="EMBL" id="KAH0569595.1"/>
    </source>
</evidence>
<sequence length="179" mass="20672">MLNRNYGDCWHLNGVGSAGELASHLAKRSKKIPTTRRILDDQIVTEKVAEHIPRFCETRKLKRARFSGFNLRPKHTRKAFWEWANVREYQLLRNQKTQINGSRTHDLSIWKINTEHAQNQQSERTRGLLLVHEAQNAANRVNSRLKSTTSRVASPKTATGKREKDFRKLNLGNLSASEM</sequence>
<feature type="region of interest" description="Disordered" evidence="1">
    <location>
        <begin position="143"/>
        <end position="165"/>
    </location>
</feature>
<dbReference type="KEGG" id="ssao:94302572"/>
<evidence type="ECO:0000256" key="1">
    <source>
        <dbReference type="SAM" id="MobiDB-lite"/>
    </source>
</evidence>
<dbReference type="RefSeq" id="XP_067760368.1">
    <property type="nucleotide sequence ID" value="XM_067912311.1"/>
</dbReference>
<dbReference type="AlphaFoldDB" id="A0A9P8LK88"/>
<reference evidence="2 3" key="1">
    <citation type="journal article" date="2014" name="PLoS Genet.">
        <title>The Genome of Spironucleus salmonicida Highlights a Fish Pathogen Adapted to Fluctuating Environments.</title>
        <authorList>
            <person name="Xu F."/>
            <person name="Jerlstrom-Hultqvist J."/>
            <person name="Einarsson E."/>
            <person name="Astvaldsson A."/>
            <person name="Svard S.G."/>
            <person name="Andersson J.O."/>
        </authorList>
    </citation>
    <scope>NUCLEOTIDE SEQUENCE [LARGE SCALE GENOMIC DNA]</scope>
    <source>
        <strain evidence="2 3">ATCC 50377</strain>
    </source>
</reference>
<dbReference type="EMBL" id="AUWU02000009">
    <property type="protein sequence ID" value="KAH0569595.1"/>
    <property type="molecule type" value="Genomic_DNA"/>
</dbReference>
<gene>
    <name evidence="2" type="ORF">SS50377_28549</name>
</gene>
<dbReference type="GeneID" id="94302572"/>
<keyword evidence="3" id="KW-1185">Reference proteome</keyword>
<accession>A0A9P8LK88</accession>
<comment type="caution">
    <text evidence="2">The sequence shown here is derived from an EMBL/GenBank/DDBJ whole genome shotgun (WGS) entry which is preliminary data.</text>
</comment>
<name>A0A9P8LK88_9EUKA</name>
<protein>
    <submittedName>
        <fullName evidence="2">Uncharacterized protein</fullName>
    </submittedName>
</protein>
<feature type="compositionally biased region" description="Polar residues" evidence="1">
    <location>
        <begin position="143"/>
        <end position="152"/>
    </location>
</feature>
<evidence type="ECO:0000313" key="3">
    <source>
        <dbReference type="Proteomes" id="UP000018208"/>
    </source>
</evidence>